<evidence type="ECO:0000313" key="2">
    <source>
        <dbReference type="Proteomes" id="UP000240971"/>
    </source>
</evidence>
<sequence>MENCKITSVKKVDLSSLKKEMTIEEKEKCLEKMKNDFLEMFENFKSCYKSRQPKI</sequence>
<reference evidence="1 2" key="1">
    <citation type="submission" date="2018-03" db="EMBL/GenBank/DDBJ databases">
        <title>Genomic Encyclopedia of Archaeal and Bacterial Type Strains, Phase II (KMG-II): from individual species to whole genera.</title>
        <authorList>
            <person name="Goeker M."/>
        </authorList>
    </citation>
    <scope>NUCLEOTIDE SEQUENCE [LARGE SCALE GENOMIC DNA]</scope>
    <source>
        <strain evidence="1 2">DSM 24859</strain>
    </source>
</reference>
<protein>
    <submittedName>
        <fullName evidence="1">Uncharacterized protein</fullName>
    </submittedName>
</protein>
<gene>
    <name evidence="1" type="ORF">CLV51_1011729</name>
</gene>
<dbReference type="AlphaFoldDB" id="A0A2P8HW45"/>
<keyword evidence="2" id="KW-1185">Reference proteome</keyword>
<evidence type="ECO:0000313" key="1">
    <source>
        <dbReference type="EMBL" id="PSL50384.1"/>
    </source>
</evidence>
<organism evidence="1 2">
    <name type="scientific">Chitinophaga niastensis</name>
    <dbReference type="NCBI Taxonomy" id="536980"/>
    <lineage>
        <taxon>Bacteria</taxon>
        <taxon>Pseudomonadati</taxon>
        <taxon>Bacteroidota</taxon>
        <taxon>Chitinophagia</taxon>
        <taxon>Chitinophagales</taxon>
        <taxon>Chitinophagaceae</taxon>
        <taxon>Chitinophaga</taxon>
    </lineage>
</organism>
<proteinExistence type="predicted"/>
<accession>A0A2P8HW45</accession>
<dbReference type="Proteomes" id="UP000240971">
    <property type="component" value="Unassembled WGS sequence"/>
</dbReference>
<name>A0A2P8HW45_CHINA</name>
<dbReference type="EMBL" id="PYAW01000001">
    <property type="protein sequence ID" value="PSL50384.1"/>
    <property type="molecule type" value="Genomic_DNA"/>
</dbReference>
<comment type="caution">
    <text evidence="1">The sequence shown here is derived from an EMBL/GenBank/DDBJ whole genome shotgun (WGS) entry which is preliminary data.</text>
</comment>